<comment type="caution">
    <text evidence="2">The sequence shown here is derived from an EMBL/GenBank/DDBJ whole genome shotgun (WGS) entry which is preliminary data.</text>
</comment>
<feature type="transmembrane region" description="Helical" evidence="1">
    <location>
        <begin position="195"/>
        <end position="216"/>
    </location>
</feature>
<feature type="transmembrane region" description="Helical" evidence="1">
    <location>
        <begin position="21"/>
        <end position="40"/>
    </location>
</feature>
<accession>A0A7C9HFE5</accession>
<dbReference type="RefSeq" id="WP_155716705.1">
    <property type="nucleotide sequence ID" value="NZ_VVIQ01000016.1"/>
</dbReference>
<keyword evidence="1" id="KW-1133">Transmembrane helix</keyword>
<keyword evidence="1" id="KW-0472">Membrane</keyword>
<dbReference type="EMBL" id="VVIQ01000016">
    <property type="protein sequence ID" value="MUL28889.1"/>
    <property type="molecule type" value="Genomic_DNA"/>
</dbReference>
<keyword evidence="3" id="KW-1185">Reference proteome</keyword>
<feature type="transmembrane region" description="Helical" evidence="1">
    <location>
        <begin position="92"/>
        <end position="115"/>
    </location>
</feature>
<evidence type="ECO:0008006" key="4">
    <source>
        <dbReference type="Google" id="ProtNLM"/>
    </source>
</evidence>
<name>A0A7C9HFE5_9BACT</name>
<sequence length="253" mass="28543">MDAKDITFLPVKKWEQRASNIFLTLFIIGMIAYSMVYVLGPNTLFWYGSGLSQMDLETLTNIPFNCGFAGLMTLFGLVIHRIGRSHVGWMSIAIGAWLFATFLMIMLCSNIIVALTFSSSVSNEFDADIMNTCHGVYFTCVTLSFLCYVYIISRSLLLSKGHLKILFVKQLAAFCVFLILIQFCLPGAANNNVPLMLEIILCLCYLSVVLYIGVLWRNILDAAHLHAPSTDNYIKGQWLLKDEEELFIDEIDE</sequence>
<evidence type="ECO:0000313" key="2">
    <source>
        <dbReference type="EMBL" id="MUL28889.1"/>
    </source>
</evidence>
<keyword evidence="1" id="KW-0812">Transmembrane</keyword>
<reference evidence="2 3" key="1">
    <citation type="submission" date="2019-09" db="EMBL/GenBank/DDBJ databases">
        <title>Prevotella A2879 sp. nov., isolated from an abscess of a patient.</title>
        <authorList>
            <person name="Buhl M."/>
            <person name="Oberhettinger P."/>
        </authorList>
    </citation>
    <scope>NUCLEOTIDE SEQUENCE [LARGE SCALE GENOMIC DNA]</scope>
    <source>
        <strain evidence="2 3">A2879</strain>
    </source>
</reference>
<evidence type="ECO:0000256" key="1">
    <source>
        <dbReference type="SAM" id="Phobius"/>
    </source>
</evidence>
<evidence type="ECO:0000313" key="3">
    <source>
        <dbReference type="Proteomes" id="UP000482295"/>
    </source>
</evidence>
<dbReference type="AlphaFoldDB" id="A0A7C9HFE5"/>
<feature type="transmembrane region" description="Helical" evidence="1">
    <location>
        <begin position="165"/>
        <end position="189"/>
    </location>
</feature>
<proteinExistence type="predicted"/>
<dbReference type="Proteomes" id="UP000482295">
    <property type="component" value="Unassembled WGS sequence"/>
</dbReference>
<protein>
    <recommendedName>
        <fullName evidence="4">DUF998 domain-containing protein</fullName>
    </recommendedName>
</protein>
<gene>
    <name evidence="2" type="ORF">F0475_11440</name>
</gene>
<organism evidence="2 3">
    <name type="scientific">Prevotella vespertina</name>
    <dbReference type="NCBI Taxonomy" id="2608404"/>
    <lineage>
        <taxon>Bacteria</taxon>
        <taxon>Pseudomonadati</taxon>
        <taxon>Bacteroidota</taxon>
        <taxon>Bacteroidia</taxon>
        <taxon>Bacteroidales</taxon>
        <taxon>Prevotellaceae</taxon>
        <taxon>Prevotella</taxon>
    </lineage>
</organism>
<feature type="transmembrane region" description="Helical" evidence="1">
    <location>
        <begin position="135"/>
        <end position="153"/>
    </location>
</feature>
<feature type="transmembrane region" description="Helical" evidence="1">
    <location>
        <begin position="60"/>
        <end position="80"/>
    </location>
</feature>